<dbReference type="PANTHER" id="PTHR11814">
    <property type="entry name" value="SULFATE TRANSPORTER"/>
    <property type="match status" value="1"/>
</dbReference>
<feature type="transmembrane region" description="Helical" evidence="6">
    <location>
        <begin position="290"/>
        <end position="309"/>
    </location>
</feature>
<feature type="transmembrane region" description="Helical" evidence="6">
    <location>
        <begin position="419"/>
        <end position="449"/>
    </location>
</feature>
<proteinExistence type="predicted"/>
<dbReference type="PROSITE" id="PS50801">
    <property type="entry name" value="STAS"/>
    <property type="match status" value="1"/>
</dbReference>
<dbReference type="InterPro" id="IPR036513">
    <property type="entry name" value="STAS_dom_sf"/>
</dbReference>
<protein>
    <submittedName>
        <fullName evidence="8">Sulfate transporter-like protein</fullName>
    </submittedName>
</protein>
<feature type="transmembrane region" description="Helical" evidence="6">
    <location>
        <begin position="107"/>
        <end position="127"/>
    </location>
</feature>
<dbReference type="OMA" id="PQEREFR"/>
<evidence type="ECO:0000256" key="1">
    <source>
        <dbReference type="ARBA" id="ARBA00004141"/>
    </source>
</evidence>
<sequence>MEPNEDEFSVASPTMESEPQEKGAAKKQELWKQNAMNYLYRFVPVSRWAPTLTPRIALGDCIAGFIVGVMIVPTSLSWSSLAGVPLSCGLVAALVASFSYGTFGQCACLSMGPVAEITTLLISIPGIPHAHREKVFQSLGVQVGILSMALSFIDCGTVIKTVFAKAVGDGYTCAAALLAIAAQLKVMFNVIPVDKGYGNFMNTLIAMWEQWRASCLYCFALFLVYCTYLIQIKKTKLPLWIPHQLIVVVVSILVTWSFRLDERWGLAIVKEIPASLSWPRFPPMDNLVQLGPYTLTITVISFVQMYVVAQRVMPDIDPNTELFAGGITNLLVNLMSGMPVSNSFSCSSVLVEQKVKTPMTAYSAGTVVLITILFLTRLGVFYYLPKQALAAIVVASVWRLVNFSGPVQLWHYSRKDASVWVLTFVLTVIGGITIGVLSGIAFSLILVVLRIARPRAVSVGFSMQTFHYGDIRKDPELLVYPNILMWRFDAPLYFINTTYFQERLKAAIAAEVRPIDVVLVTCGKVVDIDAAALASLPIILDTVSKSDPACPLRIILTDIHGRLEKVLLDSAALPIYVPEEYDGLTIEQISASKKFPVVFKKLEEAIAFAQRCISERYGNVDTAPYPNVSFLTDVVVEAARLPTKVGSAPSFLTLLEADDLQSGSGDAAKSSTMTESGQQHRSTSRDGSRMLTLEVPRVIVTAPGEAPPPCSQSQPRGGTDRKREAAVASPGQVEVRKSSVAGFAAAAAPEQSDKNMATAEQQRKEERDSLVRHLATLKKLSTYSPDRELIGVLGAIRHSEVTPKQKKKLLFSDPLLLRLAFRGFDVRRTRRKVEDLNEFFTAVERMLQDMSTASSLAAGALSASSSSPDDNSLSASTNPSRMQFFSPVAESWARVLSIVRSHPEGLKIQVKARFPCGSGAGSFVGSDAGEFTGSPNLQAGQSSGRTGGQWRLQQQGTRSPLGYSSASVGDDDAQEPVAALLVVKWGGVLTHSGINQAHVMGERLFARFYAAGDLPLSRLVKFTRHPLVTASDEDRVVNTALVVANALTQFSGVAVHRSDVTLNDALTKTLGPVAKRLLREEYKYFESLLHIESAAAARHFFHIPGFRQLLWIPPLDRPLAAEMSGDDDHTCGTGFYGRNAGGQFEASGSNAEEHGHLNNRGFVREGGYGGDAGAGRRDRETVNALGFGFRGPQDISYVHSSRTFGMAADHQQHPNFNVLRQDDFYTPYQVLQELEELMTTMSSIKFPSALAKMPLNSHETLEEVQQRYDAMLKNYLGAKRHIRSGAANAGPRGSGSVACSTNFPGSPLRSLLHPGPEPSEENQMAMAAMEETGGSSDDDGVDNQILEDAGQSQEPSDLMLPEGRTLSSRFAVYDDVGFTVDNAVGDCRTTSPRQNRGSGDGSTGDGGAAAARNSRSSTITQRGPVRAPPTFSGNRSSISRGNRGKPSFLSSKRYDVSDVSKLRDYGSYDIAYNLPLLLHLHNVTQDDCTAFLIRKFARALQRFADITESMSRIGENVLEGVNSSKRFIIGSLVSEGLLKRLHEDFRELAAADEERGVQELLLKAQAQYMTEKGGVEQDVQHMIRLFSKLPCRAKKSDDLVGTSPADAWGSETRREREFRLRFPFISLPKPDPQVQSAATHFNGCTRLYFTSYLHVEGVLQCLFESATAEGFTRPTKEEMEATHQLYMRHLIFKIFRRRNVSFTEAEAAHAFRNLNLLFRSDVEYDKQQRHLRRGLASIYHSMYYVSMEVYLSLGDADEGQTGGAAEFPLFTLVRNGGGSGARAEMDGGSGAASEDGGAERSSMDIAEGEGGRGGASEVPGYGGAPPNRTSSHSASGATLASAINLTPPSPMAAVEAKGSNENNFLLARSPLYTPRPLTTTLPRETTSELASVPAASAATMSTIHVPQLSPTAVASAATAAGAAEADGSEKYNSTDEAILNQSIRRAMNMSISVTSTQAATKTKKRSRSAGPVTNVKEPVKEAMVLVTPEAGRRTAVVQEMRHRVVNVTPMRRIHEGLSLNDFVLLMKEVDSAVRSQEAYSTH</sequence>
<feature type="transmembrane region" description="Helical" evidence="6">
    <location>
        <begin position="237"/>
        <end position="258"/>
    </location>
</feature>
<keyword evidence="9" id="KW-1185">Reference proteome</keyword>
<accession>A0A0N0P827</accession>
<feature type="transmembrane region" description="Helical" evidence="6">
    <location>
        <begin position="82"/>
        <end position="100"/>
    </location>
</feature>
<dbReference type="EMBL" id="LJSK01000023">
    <property type="protein sequence ID" value="KPI89456.1"/>
    <property type="molecule type" value="Genomic_DNA"/>
</dbReference>
<name>A0A0N0P827_LEPSE</name>
<keyword evidence="3 6" id="KW-1133">Transmembrane helix</keyword>
<feature type="compositionally biased region" description="Polar residues" evidence="5">
    <location>
        <begin position="662"/>
        <end position="681"/>
    </location>
</feature>
<feature type="transmembrane region" description="Helical" evidence="6">
    <location>
        <begin position="361"/>
        <end position="382"/>
    </location>
</feature>
<feature type="region of interest" description="Disordered" evidence="5">
    <location>
        <begin position="1778"/>
        <end position="1837"/>
    </location>
</feature>
<feature type="compositionally biased region" description="Low complexity" evidence="5">
    <location>
        <begin position="1432"/>
        <end position="1441"/>
    </location>
</feature>
<evidence type="ECO:0000256" key="4">
    <source>
        <dbReference type="ARBA" id="ARBA00023136"/>
    </source>
</evidence>
<feature type="region of interest" description="Disordered" evidence="5">
    <location>
        <begin position="1"/>
        <end position="25"/>
    </location>
</feature>
<feature type="compositionally biased region" description="Gly residues" evidence="5">
    <location>
        <begin position="1398"/>
        <end position="1407"/>
    </location>
</feature>
<keyword evidence="2 6" id="KW-0812">Transmembrane</keyword>
<dbReference type="InterPro" id="IPR011547">
    <property type="entry name" value="SLC26A/SulP_dom"/>
</dbReference>
<evidence type="ECO:0000259" key="7">
    <source>
        <dbReference type="PROSITE" id="PS50801"/>
    </source>
</evidence>
<dbReference type="InterPro" id="IPR000560">
    <property type="entry name" value="His_Pase_clade-2"/>
</dbReference>
<feature type="domain" description="STAS" evidence="7">
    <location>
        <begin position="473"/>
        <end position="609"/>
    </location>
</feature>
<feature type="compositionally biased region" description="Polar residues" evidence="5">
    <location>
        <begin position="951"/>
        <end position="967"/>
    </location>
</feature>
<dbReference type="SUPFAM" id="SSF52091">
    <property type="entry name" value="SpoIIaa-like"/>
    <property type="match status" value="1"/>
</dbReference>
<dbReference type="Pfam" id="PF01740">
    <property type="entry name" value="STAS"/>
    <property type="match status" value="1"/>
</dbReference>
<gene>
    <name evidence="8" type="ORF">ABL78_1420</name>
</gene>
<dbReference type="InterPro" id="IPR029033">
    <property type="entry name" value="His_PPase_superfam"/>
</dbReference>
<dbReference type="InterPro" id="IPR002645">
    <property type="entry name" value="STAS_dom"/>
</dbReference>
<feature type="region of interest" description="Disordered" evidence="5">
    <location>
        <begin position="1954"/>
        <end position="1973"/>
    </location>
</feature>
<organism evidence="8 9">
    <name type="scientific">Leptomonas seymouri</name>
    <dbReference type="NCBI Taxonomy" id="5684"/>
    <lineage>
        <taxon>Eukaryota</taxon>
        <taxon>Discoba</taxon>
        <taxon>Euglenozoa</taxon>
        <taxon>Kinetoplastea</taxon>
        <taxon>Metakinetoplastina</taxon>
        <taxon>Trypanosomatida</taxon>
        <taxon>Trypanosomatidae</taxon>
        <taxon>Leishmaniinae</taxon>
        <taxon>Leptomonas</taxon>
    </lineage>
</organism>
<keyword evidence="4 6" id="KW-0472">Membrane</keyword>
<feature type="transmembrane region" description="Helical" evidence="6">
    <location>
        <begin position="139"/>
        <end position="159"/>
    </location>
</feature>
<dbReference type="Gene3D" id="3.30.750.24">
    <property type="entry name" value="STAS domain"/>
    <property type="match status" value="1"/>
</dbReference>
<dbReference type="Proteomes" id="UP000038009">
    <property type="component" value="Unassembled WGS sequence"/>
</dbReference>
<feature type="region of interest" description="Disordered" evidence="5">
    <location>
        <begin position="1382"/>
        <end position="1446"/>
    </location>
</feature>
<feature type="transmembrane region" description="Helical" evidence="6">
    <location>
        <begin position="171"/>
        <end position="191"/>
    </location>
</feature>
<evidence type="ECO:0000256" key="3">
    <source>
        <dbReference type="ARBA" id="ARBA00022989"/>
    </source>
</evidence>
<dbReference type="Pfam" id="PF00916">
    <property type="entry name" value="Sulfate_transp"/>
    <property type="match status" value="1"/>
</dbReference>
<dbReference type="GO" id="GO:0016020">
    <property type="term" value="C:membrane"/>
    <property type="evidence" value="ECO:0007669"/>
    <property type="project" value="UniProtKB-SubCell"/>
</dbReference>
<evidence type="ECO:0000313" key="8">
    <source>
        <dbReference type="EMBL" id="KPI89456.1"/>
    </source>
</evidence>
<feature type="transmembrane region" description="Helical" evidence="6">
    <location>
        <begin position="211"/>
        <end position="230"/>
    </location>
</feature>
<evidence type="ECO:0000256" key="6">
    <source>
        <dbReference type="SAM" id="Phobius"/>
    </source>
</evidence>
<feature type="region of interest" description="Disordered" evidence="5">
    <location>
        <begin position="662"/>
        <end position="767"/>
    </location>
</feature>
<evidence type="ECO:0000256" key="2">
    <source>
        <dbReference type="ARBA" id="ARBA00022692"/>
    </source>
</evidence>
<dbReference type="InterPro" id="IPR001902">
    <property type="entry name" value="SLC26A/SulP_fam"/>
</dbReference>
<dbReference type="SUPFAM" id="SSF53254">
    <property type="entry name" value="Phosphoglycerate mutase-like"/>
    <property type="match status" value="2"/>
</dbReference>
<evidence type="ECO:0000256" key="5">
    <source>
        <dbReference type="SAM" id="MobiDB-lite"/>
    </source>
</evidence>
<dbReference type="Pfam" id="PF00328">
    <property type="entry name" value="His_Phos_2"/>
    <property type="match status" value="1"/>
</dbReference>
<dbReference type="GO" id="GO:0055085">
    <property type="term" value="P:transmembrane transport"/>
    <property type="evidence" value="ECO:0007669"/>
    <property type="project" value="InterPro"/>
</dbReference>
<feature type="region of interest" description="Disordered" evidence="5">
    <location>
        <begin position="1286"/>
        <end position="1321"/>
    </location>
</feature>
<evidence type="ECO:0000313" key="9">
    <source>
        <dbReference type="Proteomes" id="UP000038009"/>
    </source>
</evidence>
<dbReference type="CDD" id="cd07042">
    <property type="entry name" value="STAS_SulP_like_sulfate_transporter"/>
    <property type="match status" value="1"/>
</dbReference>
<comment type="subcellular location">
    <subcellularLocation>
        <location evidence="1">Membrane</location>
        <topology evidence="1">Multi-pass membrane protein</topology>
    </subcellularLocation>
</comment>
<reference evidence="8 9" key="1">
    <citation type="journal article" date="2015" name="PLoS Pathog.">
        <title>Leptomonas seymouri: Adaptations to the Dixenous Life Cycle Analyzed by Genome Sequencing, Transcriptome Profiling and Co-infection with Leishmania donovani.</title>
        <authorList>
            <person name="Kraeva N."/>
            <person name="Butenko A."/>
            <person name="Hlavacova J."/>
            <person name="Kostygov A."/>
            <person name="Myskova J."/>
            <person name="Grybchuk D."/>
            <person name="Lestinova T."/>
            <person name="Votypka J."/>
            <person name="Volf P."/>
            <person name="Opperdoes F."/>
            <person name="Flegontov P."/>
            <person name="Lukes J."/>
            <person name="Yurchenko V."/>
        </authorList>
    </citation>
    <scope>NUCLEOTIDE SEQUENCE [LARGE SCALE GENOMIC DNA]</scope>
    <source>
        <strain evidence="8 9">ATCC 30220</strain>
    </source>
</reference>
<feature type="region of interest" description="Disordered" evidence="5">
    <location>
        <begin position="931"/>
        <end position="969"/>
    </location>
</feature>
<dbReference type="OrthoDB" id="288203at2759"/>
<feature type="transmembrane region" description="Helical" evidence="6">
    <location>
        <begin position="56"/>
        <end position="76"/>
    </location>
</feature>
<feature type="compositionally biased region" description="Polar residues" evidence="5">
    <location>
        <begin position="1827"/>
        <end position="1837"/>
    </location>
</feature>
<comment type="caution">
    <text evidence="8">The sequence shown here is derived from an EMBL/GenBank/DDBJ whole genome shotgun (WGS) entry which is preliminary data.</text>
</comment>
<feature type="compositionally biased region" description="Polar residues" evidence="5">
    <location>
        <begin position="933"/>
        <end position="944"/>
    </location>
</feature>
<dbReference type="VEuPathDB" id="TriTrypDB:Lsey_0023_0130"/>